<keyword evidence="1 6" id="KW-0436">Ligase</keyword>
<dbReference type="EMBL" id="CP039691">
    <property type="protein sequence ID" value="QCI97073.1"/>
    <property type="molecule type" value="Genomic_DNA"/>
</dbReference>
<evidence type="ECO:0000256" key="6">
    <source>
        <dbReference type="HAMAP-Rule" id="MF_01161"/>
    </source>
</evidence>
<dbReference type="Proteomes" id="UP000298545">
    <property type="component" value="Chromosome circular"/>
</dbReference>
<dbReference type="SUPFAM" id="SSF52402">
    <property type="entry name" value="Adenine nucleotide alpha hydrolases-like"/>
    <property type="match status" value="1"/>
</dbReference>
<feature type="binding site" evidence="6">
    <location>
        <begin position="32"/>
        <end position="37"/>
    </location>
    <ligand>
        <name>ATP</name>
        <dbReference type="ChEBI" id="CHEBI:30616"/>
    </ligand>
</feature>
<dbReference type="Pfam" id="PF01171">
    <property type="entry name" value="ATP_bind_3"/>
    <property type="match status" value="1"/>
</dbReference>
<dbReference type="EC" id="6.3.4.19" evidence="6"/>
<comment type="domain">
    <text evidence="6">The N-terminal region contains the highly conserved SGGXDS motif, predicted to be a P-loop motif involved in ATP binding.</text>
</comment>
<evidence type="ECO:0000313" key="9">
    <source>
        <dbReference type="EMBL" id="QCI97073.1"/>
    </source>
</evidence>
<evidence type="ECO:0000256" key="7">
    <source>
        <dbReference type="SAM" id="MobiDB-lite"/>
    </source>
</evidence>
<accession>A0A4D7DIE0</accession>
<dbReference type="AlphaFoldDB" id="A0A4D7DIE0"/>
<dbReference type="RefSeq" id="WP_027676533.1">
    <property type="nucleotide sequence ID" value="NZ_CP039691.1"/>
</dbReference>
<dbReference type="GO" id="GO:0005737">
    <property type="term" value="C:cytoplasm"/>
    <property type="evidence" value="ECO:0007669"/>
    <property type="project" value="UniProtKB-SubCell"/>
</dbReference>
<dbReference type="GO" id="GO:0032267">
    <property type="term" value="F:tRNA(Ile)-lysidine synthase activity"/>
    <property type="evidence" value="ECO:0007669"/>
    <property type="project" value="UniProtKB-EC"/>
</dbReference>
<dbReference type="InterPro" id="IPR011063">
    <property type="entry name" value="TilS/TtcA_N"/>
</dbReference>
<dbReference type="KEGG" id="alf:CFBP5473_03580"/>
<dbReference type="OrthoDB" id="9807403at2"/>
<keyword evidence="3 6" id="KW-0547">Nucleotide-binding</keyword>
<dbReference type="PANTHER" id="PTHR43033">
    <property type="entry name" value="TRNA(ILE)-LYSIDINE SYNTHASE-RELATED"/>
    <property type="match status" value="1"/>
</dbReference>
<dbReference type="GO" id="GO:0006400">
    <property type="term" value="P:tRNA modification"/>
    <property type="evidence" value="ECO:0007669"/>
    <property type="project" value="UniProtKB-UniRule"/>
</dbReference>
<dbReference type="EMBL" id="CP072167">
    <property type="protein sequence ID" value="QYA07496.1"/>
    <property type="molecule type" value="Genomic_DNA"/>
</dbReference>
<dbReference type="InterPro" id="IPR012795">
    <property type="entry name" value="tRNA_Ile_lys_synt_N"/>
</dbReference>
<feature type="domain" description="tRNA(Ile)-lysidine/2-thiocytidine synthase N-terminal" evidence="8">
    <location>
        <begin position="27"/>
        <end position="210"/>
    </location>
</feature>
<gene>
    <name evidence="6 9" type="primary">tilS</name>
    <name evidence="9" type="ORF">CFBP5473_03580</name>
    <name evidence="10" type="ORF">J5285_01810</name>
</gene>
<name>A0A4D7DIE0_9HYPH</name>
<dbReference type="Gene3D" id="3.40.50.620">
    <property type="entry name" value="HUPs"/>
    <property type="match status" value="1"/>
</dbReference>
<comment type="function">
    <text evidence="6">Ligates lysine onto the cytidine present at position 34 of the AUA codon-specific tRNA(Ile) that contains the anticodon CAU, in an ATP-dependent manner. Cytidine is converted to lysidine, thus changing the amino acid specificity of the tRNA from methionine to isoleucine.</text>
</comment>
<keyword evidence="4 6" id="KW-0067">ATP-binding</keyword>
<comment type="catalytic activity">
    <reaction evidence="5 6">
        <text>cytidine(34) in tRNA(Ile2) + L-lysine + ATP = lysidine(34) in tRNA(Ile2) + AMP + diphosphate + H(+)</text>
        <dbReference type="Rhea" id="RHEA:43744"/>
        <dbReference type="Rhea" id="RHEA-COMP:10625"/>
        <dbReference type="Rhea" id="RHEA-COMP:10670"/>
        <dbReference type="ChEBI" id="CHEBI:15378"/>
        <dbReference type="ChEBI" id="CHEBI:30616"/>
        <dbReference type="ChEBI" id="CHEBI:32551"/>
        <dbReference type="ChEBI" id="CHEBI:33019"/>
        <dbReference type="ChEBI" id="CHEBI:82748"/>
        <dbReference type="ChEBI" id="CHEBI:83665"/>
        <dbReference type="ChEBI" id="CHEBI:456215"/>
        <dbReference type="EC" id="6.3.4.19"/>
    </reaction>
</comment>
<dbReference type="CDD" id="cd01992">
    <property type="entry name" value="TilS_N"/>
    <property type="match status" value="1"/>
</dbReference>
<dbReference type="GO" id="GO:0005524">
    <property type="term" value="F:ATP binding"/>
    <property type="evidence" value="ECO:0007669"/>
    <property type="project" value="UniProtKB-UniRule"/>
</dbReference>
<comment type="subcellular location">
    <subcellularLocation>
        <location evidence="6">Cytoplasm</location>
    </subcellularLocation>
</comment>
<dbReference type="InterPro" id="IPR012094">
    <property type="entry name" value="tRNA_Ile_lys_synt"/>
</dbReference>
<dbReference type="HAMAP" id="MF_01161">
    <property type="entry name" value="tRNA_Ile_lys_synt"/>
    <property type="match status" value="1"/>
</dbReference>
<evidence type="ECO:0000256" key="2">
    <source>
        <dbReference type="ARBA" id="ARBA00022694"/>
    </source>
</evidence>
<keyword evidence="12" id="KW-1185">Reference proteome</keyword>
<evidence type="ECO:0000259" key="8">
    <source>
        <dbReference type="Pfam" id="PF01171"/>
    </source>
</evidence>
<evidence type="ECO:0000256" key="4">
    <source>
        <dbReference type="ARBA" id="ARBA00022840"/>
    </source>
</evidence>
<dbReference type="InterPro" id="IPR014729">
    <property type="entry name" value="Rossmann-like_a/b/a_fold"/>
</dbReference>
<evidence type="ECO:0000313" key="12">
    <source>
        <dbReference type="Proteomes" id="UP000826513"/>
    </source>
</evidence>
<comment type="similarity">
    <text evidence="6">Belongs to the tRNA(Ile)-lysidine synthase family.</text>
</comment>
<evidence type="ECO:0000256" key="3">
    <source>
        <dbReference type="ARBA" id="ARBA00022741"/>
    </source>
</evidence>
<dbReference type="Proteomes" id="UP000826513">
    <property type="component" value="Chromosome 1"/>
</dbReference>
<evidence type="ECO:0000256" key="1">
    <source>
        <dbReference type="ARBA" id="ARBA00022598"/>
    </source>
</evidence>
<reference evidence="10 12" key="2">
    <citation type="submission" date="2021-03" db="EMBL/GenBank/DDBJ databases">
        <title>Rapid diversification of plasmids in a genus of pathogenic and nitrogen fixing bacteria.</title>
        <authorList>
            <person name="Weisberg A.J."/>
            <person name="Miller M."/>
            <person name="Ream W."/>
            <person name="Grunwald N.J."/>
            <person name="Chang J.H."/>
        </authorList>
    </citation>
    <scope>NUCLEOTIDE SEQUENCE [LARGE SCALE GENOMIC DNA]</scope>
    <source>
        <strain evidence="10 12">AF3.44</strain>
    </source>
</reference>
<feature type="region of interest" description="Disordered" evidence="7">
    <location>
        <begin position="196"/>
        <end position="223"/>
    </location>
</feature>
<dbReference type="STRING" id="1367849.GCA_000518585_03967"/>
<dbReference type="NCBIfam" id="TIGR02432">
    <property type="entry name" value="lysidine_TilS_N"/>
    <property type="match status" value="1"/>
</dbReference>
<keyword evidence="6" id="KW-0963">Cytoplasm</keyword>
<evidence type="ECO:0000313" key="10">
    <source>
        <dbReference type="EMBL" id="QYA07496.1"/>
    </source>
</evidence>
<proteinExistence type="inferred from homology"/>
<evidence type="ECO:0000313" key="11">
    <source>
        <dbReference type="Proteomes" id="UP000298545"/>
    </source>
</evidence>
<reference evidence="9 11" key="1">
    <citation type="submission" date="2019-04" db="EMBL/GenBank/DDBJ databases">
        <title>Complete genome sequence of Agrobacterium larrymoorei CFBP5473.</title>
        <authorList>
            <person name="Haryono M."/>
            <person name="Chou L."/>
            <person name="Lin Y.-C."/>
            <person name="Lai E.-M."/>
            <person name="Kuo C.-H."/>
        </authorList>
    </citation>
    <scope>NUCLEOTIDE SEQUENCE [LARGE SCALE GENOMIC DNA]</scope>
    <source>
        <strain evidence="9 11">CFBP5473</strain>
    </source>
</reference>
<feature type="compositionally biased region" description="Basic and acidic residues" evidence="7">
    <location>
        <begin position="199"/>
        <end position="223"/>
    </location>
</feature>
<evidence type="ECO:0000256" key="5">
    <source>
        <dbReference type="ARBA" id="ARBA00048539"/>
    </source>
</evidence>
<sequence>MPFLFTPLAPLEAARNFIEKFDKPACLLVAVSGGSDSTGLLLALHETVQTFRRDITLHAITIDHALRAESAKEASAVAALCARFGIPHHIRRWDGEKPTTGVSAAARLARYSLIGDVAAEIGADAVILGHTHGDQQETIAMRGSRSVRSDNLGLAGMADAVLYRSHHWVLRPFLCVTREDIRAYLEARNEGWIDDPSNDDAKYERVRTRQKLEAEPDEREASDARAALSRRAAEWVGLHASAYSQLLIRLDPAGLAEDAAVLRYALSALASVLGGRSFGLSSQSMDRVMTFLVSGALGRMTASRVVFDRRSSGLYLYRENRNIEVLTLSARDSGIWDGRFAVKNDLSRDVLITGGMEGKGGPAFPATLPRGVVSRVLQSAPSIEDDGFRGSALSKDGISMRALLAPYDLFLPRFDLELANRIAALLERAPYPQPPV</sequence>
<keyword evidence="2 6" id="KW-0819">tRNA processing</keyword>
<dbReference type="PANTHER" id="PTHR43033:SF1">
    <property type="entry name" value="TRNA(ILE)-LYSIDINE SYNTHASE-RELATED"/>
    <property type="match status" value="1"/>
</dbReference>
<organism evidence="9 11">
    <name type="scientific">Agrobacterium larrymoorei</name>
    <dbReference type="NCBI Taxonomy" id="160699"/>
    <lineage>
        <taxon>Bacteria</taxon>
        <taxon>Pseudomonadati</taxon>
        <taxon>Pseudomonadota</taxon>
        <taxon>Alphaproteobacteria</taxon>
        <taxon>Hyphomicrobiales</taxon>
        <taxon>Rhizobiaceae</taxon>
        <taxon>Rhizobium/Agrobacterium group</taxon>
        <taxon>Agrobacterium</taxon>
    </lineage>
</organism>
<protein>
    <recommendedName>
        <fullName evidence="6">tRNA(Ile)-lysidine synthase</fullName>
        <ecNumber evidence="6">6.3.4.19</ecNumber>
    </recommendedName>
    <alternativeName>
        <fullName evidence="6">tRNA(Ile)-2-lysyl-cytidine synthase</fullName>
    </alternativeName>
    <alternativeName>
        <fullName evidence="6">tRNA(Ile)-lysidine synthetase</fullName>
    </alternativeName>
</protein>